<accession>A0AAJ7SDA2</accession>
<reference evidence="4" key="1">
    <citation type="submission" date="2025-08" db="UniProtKB">
        <authorList>
            <consortium name="RefSeq"/>
        </authorList>
    </citation>
    <scope>IDENTIFICATION</scope>
</reference>
<dbReference type="GeneID" id="100903913"/>
<dbReference type="PANTHER" id="PTHR14776:SF1">
    <property type="entry name" value="CADHERIN-LIKE AND PC-ESTERASE DOMAIN-CONTAINING PROTEIN 1"/>
    <property type="match status" value="1"/>
</dbReference>
<feature type="signal peptide" evidence="1">
    <location>
        <begin position="1"/>
        <end position="24"/>
    </location>
</feature>
<evidence type="ECO:0000313" key="4">
    <source>
        <dbReference type="RefSeq" id="XP_028966384.1"/>
    </source>
</evidence>
<dbReference type="AlphaFoldDB" id="A0AAJ7SDA2"/>
<feature type="chain" id="PRO_5042611326" evidence="1">
    <location>
        <begin position="25"/>
        <end position="455"/>
    </location>
</feature>
<proteinExistence type="predicted"/>
<dbReference type="Pfam" id="PF12733">
    <property type="entry name" value="Cadherin-like"/>
    <property type="match status" value="1"/>
</dbReference>
<evidence type="ECO:0000256" key="1">
    <source>
        <dbReference type="SAM" id="SignalP"/>
    </source>
</evidence>
<sequence length="455" mass="51812">MLVSLMTCASFFLYVNWRFSTTHAPSPILAELMGQPLLRTLEVKAGECDFTPAFDPYQTNYQLHIEYDQLVIMLRATPFTDDILLIVEGSPLQNDQWLNYTCGAGQTNLSIHLTSKDTARILSNYVISITRKRHQVSSNISVLNVCQMMQDCDMRIDQSYGCGLGPLAPRASLSWAAFWIGRKHLPLCKNGFSTEARWLVPCGSCSSSKTCAWDEARWTYPDCQHMETPRVVLQHCLSTAKILFLGDSTLRGMMYEAVQQLDGSLARWEKSHDIAVYNQTNRGNTVFAFAYYPKFWRRELPSFEWTLKKLIDRVPASRIKGEDMVLVLGGVHWLTKTHMDAALKLLSEQGLHGARIVVKTLGAGFHQRVHGVHFLPKESLKKIVSHNQHIITASLQRGFAVVDTLRMTYARYKDFTEGKCACHFHKVMKLRANLYQVEGLINRQYTNMMLQNLCS</sequence>
<organism evidence="3 4">
    <name type="scientific">Galendromus occidentalis</name>
    <name type="common">western predatory mite</name>
    <dbReference type="NCBI Taxonomy" id="34638"/>
    <lineage>
        <taxon>Eukaryota</taxon>
        <taxon>Metazoa</taxon>
        <taxon>Ecdysozoa</taxon>
        <taxon>Arthropoda</taxon>
        <taxon>Chelicerata</taxon>
        <taxon>Arachnida</taxon>
        <taxon>Acari</taxon>
        <taxon>Parasitiformes</taxon>
        <taxon>Mesostigmata</taxon>
        <taxon>Gamasina</taxon>
        <taxon>Phytoseioidea</taxon>
        <taxon>Phytoseiidae</taxon>
        <taxon>Typhlodrominae</taxon>
        <taxon>Galendromus</taxon>
    </lineage>
</organism>
<keyword evidence="1" id="KW-0732">Signal</keyword>
<dbReference type="Proteomes" id="UP000694867">
    <property type="component" value="Unplaced"/>
</dbReference>
<dbReference type="SUPFAM" id="SSF52266">
    <property type="entry name" value="SGNH hydrolase"/>
    <property type="match status" value="1"/>
</dbReference>
<feature type="domain" description="Cadherin-like beta-sandwich-like" evidence="2">
    <location>
        <begin position="51"/>
        <end position="132"/>
    </location>
</feature>
<evidence type="ECO:0000313" key="3">
    <source>
        <dbReference type="Proteomes" id="UP000694867"/>
    </source>
</evidence>
<protein>
    <submittedName>
        <fullName evidence="4">Cadherin-like and PC-esterase domain-containing protein 1</fullName>
    </submittedName>
</protein>
<dbReference type="InterPro" id="IPR025883">
    <property type="entry name" value="Cadherin-like_domain"/>
</dbReference>
<name>A0AAJ7SDA2_9ACAR</name>
<evidence type="ECO:0000259" key="2">
    <source>
        <dbReference type="Pfam" id="PF12733"/>
    </source>
</evidence>
<dbReference type="PANTHER" id="PTHR14776">
    <property type="entry name" value="CADHERIN-LIKE AND PC-ESTERASE DOMAIN-CONTAINING PROTEIN 1"/>
    <property type="match status" value="1"/>
</dbReference>
<dbReference type="RefSeq" id="XP_028966384.1">
    <property type="nucleotide sequence ID" value="XM_029110551.1"/>
</dbReference>
<dbReference type="KEGG" id="goe:100903913"/>
<gene>
    <name evidence="4" type="primary">LOC100903913</name>
</gene>
<keyword evidence="3" id="KW-1185">Reference proteome</keyword>